<dbReference type="Proteomes" id="UP000034681">
    <property type="component" value="Unassembled WGS sequence"/>
</dbReference>
<evidence type="ECO:0000313" key="3">
    <source>
        <dbReference type="Proteomes" id="UP000034681"/>
    </source>
</evidence>
<dbReference type="eggNOG" id="COG3937">
    <property type="taxonomic scope" value="Bacteria"/>
</dbReference>
<dbReference type="OrthoDB" id="560634at2"/>
<accession>A0A0M2Q1L8</accession>
<comment type="caution">
    <text evidence="2">The sequence shown here is derived from an EMBL/GenBank/DDBJ whole genome shotgun (WGS) entry which is preliminary data.</text>
</comment>
<name>A0A0M2Q1L8_PROHO</name>
<dbReference type="AlphaFoldDB" id="A0A0M2Q1L8"/>
<evidence type="ECO:0000256" key="1">
    <source>
        <dbReference type="SAM" id="Coils"/>
    </source>
</evidence>
<feature type="coiled-coil region" evidence="1">
    <location>
        <begin position="97"/>
        <end position="124"/>
    </location>
</feature>
<evidence type="ECO:0000313" key="2">
    <source>
        <dbReference type="EMBL" id="KKJ00839.1"/>
    </source>
</evidence>
<proteinExistence type="predicted"/>
<organism evidence="2 3">
    <name type="scientific">Prochlorothrix hollandica PCC 9006 = CALU 1027</name>
    <dbReference type="NCBI Taxonomy" id="317619"/>
    <lineage>
        <taxon>Bacteria</taxon>
        <taxon>Bacillati</taxon>
        <taxon>Cyanobacteriota</taxon>
        <taxon>Cyanophyceae</taxon>
        <taxon>Prochlorotrichales</taxon>
        <taxon>Prochlorotrichaceae</taxon>
        <taxon>Prochlorothrix</taxon>
    </lineage>
</organism>
<keyword evidence="1" id="KW-0175">Coiled coil</keyword>
<gene>
    <name evidence="2" type="ORF">PROH_06295</name>
</gene>
<protein>
    <submittedName>
        <fullName evidence="2">Uncharacterized protein</fullName>
    </submittedName>
</protein>
<reference evidence="2" key="1">
    <citation type="submission" date="2012-04" db="EMBL/GenBank/DDBJ databases">
        <authorList>
            <person name="Borisov I.G."/>
            <person name="Ivanikova N.V."/>
            <person name="Pinevich A.V."/>
        </authorList>
    </citation>
    <scope>NUCLEOTIDE SEQUENCE</scope>
    <source>
        <strain evidence="2">CALU 1027</strain>
    </source>
</reference>
<dbReference type="EMBL" id="AJTX02000003">
    <property type="protein sequence ID" value="KKJ00839.1"/>
    <property type="molecule type" value="Genomic_DNA"/>
</dbReference>
<keyword evidence="3" id="KW-1185">Reference proteome</keyword>
<sequence>MDNFNIDALPQTVQKGFRFTLGATTSLLESLQDGQKREENLKRLTTDFETLAEEWVAQGEVTEQEARFFVDTLVQQATGTQPASTATVTTTASSVTNSSLHQDVKALTEEVMTLRKKVEQLQSEKN</sequence>
<dbReference type="RefSeq" id="WP_017714725.1">
    <property type="nucleotide sequence ID" value="NZ_KB235944.1"/>
</dbReference>